<comment type="caution">
    <text evidence="1">The sequence shown here is derived from an EMBL/GenBank/DDBJ whole genome shotgun (WGS) entry which is preliminary data.</text>
</comment>
<gene>
    <name evidence="1" type="ORF">CTAYLR_006822</name>
</gene>
<dbReference type="Proteomes" id="UP001230188">
    <property type="component" value="Unassembled WGS sequence"/>
</dbReference>
<proteinExistence type="predicted"/>
<name>A0AAD7UCM3_9STRA</name>
<evidence type="ECO:0000313" key="1">
    <source>
        <dbReference type="EMBL" id="KAJ8601795.1"/>
    </source>
</evidence>
<dbReference type="EMBL" id="JAQMWT010000404">
    <property type="protein sequence ID" value="KAJ8601795.1"/>
    <property type="molecule type" value="Genomic_DNA"/>
</dbReference>
<reference evidence="1" key="1">
    <citation type="submission" date="2023-01" db="EMBL/GenBank/DDBJ databases">
        <title>Metagenome sequencing of chrysophaentin producing Chrysophaeum taylorii.</title>
        <authorList>
            <person name="Davison J."/>
            <person name="Bewley C."/>
        </authorList>
    </citation>
    <scope>NUCLEOTIDE SEQUENCE</scope>
    <source>
        <strain evidence="1">NIES-1699</strain>
    </source>
</reference>
<evidence type="ECO:0000313" key="2">
    <source>
        <dbReference type="Proteomes" id="UP001230188"/>
    </source>
</evidence>
<sequence>MGSRPQMTSYKIWAISRLSFAIINKTKDVVFQAALPCGFDSRLNERAHNRLSFAKVFVEGRRIFEKSVAYTAKDVVVTASNTGELLTGRALDSISVTTPDFAVTIACAKRKKPRHDKLIDWTV</sequence>
<keyword evidence="2" id="KW-1185">Reference proteome</keyword>
<dbReference type="AlphaFoldDB" id="A0AAD7UCM3"/>
<accession>A0AAD7UCM3</accession>
<protein>
    <submittedName>
        <fullName evidence="1">Uncharacterized protein</fullName>
    </submittedName>
</protein>
<organism evidence="1 2">
    <name type="scientific">Chrysophaeum taylorii</name>
    <dbReference type="NCBI Taxonomy" id="2483200"/>
    <lineage>
        <taxon>Eukaryota</taxon>
        <taxon>Sar</taxon>
        <taxon>Stramenopiles</taxon>
        <taxon>Ochrophyta</taxon>
        <taxon>Pelagophyceae</taxon>
        <taxon>Pelagomonadales</taxon>
        <taxon>Pelagomonadaceae</taxon>
        <taxon>Chrysophaeum</taxon>
    </lineage>
</organism>